<protein>
    <submittedName>
        <fullName evidence="1">Uncharacterized protein</fullName>
    </submittedName>
</protein>
<organism evidence="1 2">
    <name type="scientific">Microbacterium invictum</name>
    <dbReference type="NCBI Taxonomy" id="515415"/>
    <lineage>
        <taxon>Bacteria</taxon>
        <taxon>Bacillati</taxon>
        <taxon>Actinomycetota</taxon>
        <taxon>Actinomycetes</taxon>
        <taxon>Micrococcales</taxon>
        <taxon>Microbacteriaceae</taxon>
        <taxon>Microbacterium</taxon>
    </lineage>
</organism>
<keyword evidence="2" id="KW-1185">Reference proteome</keyword>
<dbReference type="RefSeq" id="WP_322409260.1">
    <property type="nucleotide sequence ID" value="NZ_CP139779.1"/>
</dbReference>
<name>A0ABZ0V8L1_9MICO</name>
<dbReference type="EMBL" id="CP139779">
    <property type="protein sequence ID" value="WQB69137.1"/>
    <property type="molecule type" value="Genomic_DNA"/>
</dbReference>
<proteinExistence type="predicted"/>
<evidence type="ECO:0000313" key="1">
    <source>
        <dbReference type="EMBL" id="WQB69137.1"/>
    </source>
</evidence>
<sequence length="200" mass="21515">MGVLSRFRRRRKTPYRAVTEEEQISRYVYLLNTLPASVIESAHASAFRDIPLERRREMLEQLRPFLHDDERSDAQADPGLIARLVRRAEQHRRERADGRVVAEADDPKEAADPRSILMSAGVMTVVAQNFLLTQAVTAYFTVGAGSLMLADQPGWLVDTVDPAAASSVDAGGYVGDVGAGGFDGGGFGGMDAGGFGGGFG</sequence>
<gene>
    <name evidence="1" type="ORF">T9R20_10495</name>
</gene>
<evidence type="ECO:0000313" key="2">
    <source>
        <dbReference type="Proteomes" id="UP001324533"/>
    </source>
</evidence>
<dbReference type="Proteomes" id="UP001324533">
    <property type="component" value="Chromosome"/>
</dbReference>
<reference evidence="1 2" key="1">
    <citation type="submission" date="2023-06" db="EMBL/GenBank/DDBJ databases">
        <title>Rock-solubilizing bacteria, Microbacterium invictum, promotes re-establishment of vegetation in rocky wasteland by accelerating rock bio-weathering and reshaping soil bacterial community.</title>
        <authorList>
            <person name="Liu C."/>
        </authorList>
    </citation>
    <scope>NUCLEOTIDE SEQUENCE [LARGE SCALE GENOMIC DNA]</scope>
    <source>
        <strain evidence="1 2">X-18</strain>
    </source>
</reference>
<accession>A0ABZ0V8L1</accession>